<proteinExistence type="predicted"/>
<keyword evidence="3" id="KW-1185">Reference proteome</keyword>
<reference evidence="2 3" key="1">
    <citation type="submission" date="2023-10" db="EMBL/GenBank/DDBJ databases">
        <title>Noviherbaspirillum sp. CPCC 100848 genome assembly.</title>
        <authorList>
            <person name="Li X.Y."/>
            <person name="Fang X.M."/>
        </authorList>
    </citation>
    <scope>NUCLEOTIDE SEQUENCE [LARGE SCALE GENOMIC DNA]</scope>
    <source>
        <strain evidence="2 3">CPCC 100848</strain>
    </source>
</reference>
<evidence type="ECO:0000256" key="1">
    <source>
        <dbReference type="SAM" id="MobiDB-lite"/>
    </source>
</evidence>
<organism evidence="2 3">
    <name type="scientific">Noviherbaspirillum album</name>
    <dbReference type="NCBI Taxonomy" id="3080276"/>
    <lineage>
        <taxon>Bacteria</taxon>
        <taxon>Pseudomonadati</taxon>
        <taxon>Pseudomonadota</taxon>
        <taxon>Betaproteobacteria</taxon>
        <taxon>Burkholderiales</taxon>
        <taxon>Oxalobacteraceae</taxon>
        <taxon>Noviherbaspirillum</taxon>
    </lineage>
</organism>
<evidence type="ECO:0000313" key="2">
    <source>
        <dbReference type="EMBL" id="MEC4722920.1"/>
    </source>
</evidence>
<sequence length="322" mass="35612">MDQAKLSTIYQSPGAQSFKTNLMASFQNARLMANFNPVNEGQVRPTAAHAARMGTLVDTLMLHLHKAADRASTERDRVAAFESMINTMHRMTIFPGLVRPGLHRAKRDLIVELRDRIEGGLQHAELFRPAIDVLPLLPKDRALFALKFLKTLMKRSEGTLKDHLCADLARQIAPLYQKHIGVVPQLGMFRGALGKLPSVNIREADKPSSKAAEILVRFINTYLAGQVPQALVDACKDAARVQENYYRDQGRGKPVIIDKAKDIKAAILARASDDQRETFGQSDTGLVIPTSLGETQAQARPSMAESEDLYGIHIEPRTSGVR</sequence>
<gene>
    <name evidence="2" type="ORF">RY831_27555</name>
</gene>
<name>A0ABU6JI09_9BURK</name>
<accession>A0ABU6JI09</accession>
<dbReference type="EMBL" id="JAWIIV010000039">
    <property type="protein sequence ID" value="MEC4722920.1"/>
    <property type="molecule type" value="Genomic_DNA"/>
</dbReference>
<dbReference type="RefSeq" id="WP_326509546.1">
    <property type="nucleotide sequence ID" value="NZ_JAWIIV010000039.1"/>
</dbReference>
<evidence type="ECO:0000313" key="3">
    <source>
        <dbReference type="Proteomes" id="UP001352263"/>
    </source>
</evidence>
<comment type="caution">
    <text evidence="2">The sequence shown here is derived from an EMBL/GenBank/DDBJ whole genome shotgun (WGS) entry which is preliminary data.</text>
</comment>
<protein>
    <submittedName>
        <fullName evidence="2">Uncharacterized protein</fullName>
    </submittedName>
</protein>
<feature type="region of interest" description="Disordered" evidence="1">
    <location>
        <begin position="294"/>
        <end position="322"/>
    </location>
</feature>
<dbReference type="Proteomes" id="UP001352263">
    <property type="component" value="Unassembled WGS sequence"/>
</dbReference>